<keyword evidence="7" id="KW-1185">Reference proteome</keyword>
<evidence type="ECO:0000256" key="2">
    <source>
        <dbReference type="ARBA" id="ARBA00022692"/>
    </source>
</evidence>
<dbReference type="Proteomes" id="UP000095287">
    <property type="component" value="Unplaced"/>
</dbReference>
<keyword evidence="2" id="KW-0812">Transmembrane</keyword>
<evidence type="ECO:0000256" key="4">
    <source>
        <dbReference type="ARBA" id="ARBA00023136"/>
    </source>
</evidence>
<keyword evidence="3" id="KW-1133">Transmembrane helix</keyword>
<sequence length="397" mass="44323">MRGVLLVLCFAQVLCSVNGYNIGLFMGPDSMEWHSLRHAVDQWNNENAVRSELSLDVVTPAESSSLIENKLCDLIQNNVVAVFVPLSVDDNELQIVYSMCHHFHVPCVTVHGREYFDPEGNGYVTSVAAAYGSTALASLELIASLRWRSFVLIYQFDHDVSEIVDLLAVWSRERVVPPIARVRKLPEATSDFQPFLKYIREVLKETNIIIHSNEIGLVHRILSQASGMNMTEAKYSYMVTNTDLSLLEDFLHSMNQIYHCNITGLQLVKSDPLVKTELALTSDAVNLIGTALDSFKKHNDAIESSALLCDAHDIWNDGERFNEAVRSMSVVNGVTGRIETDSRGRRLEAMFDGIGRINGKFVKLAESSNEVQGEPVTYSSQVMSEIAEHRVQSQVDA</sequence>
<dbReference type="InterPro" id="IPR001828">
    <property type="entry name" value="ANF_lig-bd_rcpt"/>
</dbReference>
<evidence type="ECO:0000256" key="5">
    <source>
        <dbReference type="SAM" id="SignalP"/>
    </source>
</evidence>
<reference evidence="8" key="1">
    <citation type="submission" date="2016-11" db="UniProtKB">
        <authorList>
            <consortium name="WormBaseParasite"/>
        </authorList>
    </citation>
    <scope>IDENTIFICATION</scope>
</reference>
<evidence type="ECO:0000259" key="6">
    <source>
        <dbReference type="Pfam" id="PF01094"/>
    </source>
</evidence>
<dbReference type="WBParaSite" id="L893_g4210.t1">
    <property type="protein sequence ID" value="L893_g4210.t1"/>
    <property type="gene ID" value="L893_g4210"/>
</dbReference>
<feature type="chain" id="PRO_5009314517" evidence="5">
    <location>
        <begin position="20"/>
        <end position="397"/>
    </location>
</feature>
<dbReference type="InterPro" id="IPR028082">
    <property type="entry name" value="Peripla_BP_I"/>
</dbReference>
<dbReference type="Pfam" id="PF01094">
    <property type="entry name" value="ANF_receptor"/>
    <property type="match status" value="1"/>
</dbReference>
<dbReference type="AlphaFoldDB" id="A0A1I8ABH8"/>
<name>A0A1I8ABH8_9BILA</name>
<dbReference type="SUPFAM" id="SSF53822">
    <property type="entry name" value="Periplasmic binding protein-like I"/>
    <property type="match status" value="1"/>
</dbReference>
<feature type="domain" description="Receptor ligand binding region" evidence="6">
    <location>
        <begin position="35"/>
        <end position="353"/>
    </location>
</feature>
<evidence type="ECO:0000313" key="8">
    <source>
        <dbReference type="WBParaSite" id="L893_g4210.t1"/>
    </source>
</evidence>
<organism evidence="7 8">
    <name type="scientific">Steinernema glaseri</name>
    <dbReference type="NCBI Taxonomy" id="37863"/>
    <lineage>
        <taxon>Eukaryota</taxon>
        <taxon>Metazoa</taxon>
        <taxon>Ecdysozoa</taxon>
        <taxon>Nematoda</taxon>
        <taxon>Chromadorea</taxon>
        <taxon>Rhabditida</taxon>
        <taxon>Tylenchina</taxon>
        <taxon>Panagrolaimomorpha</taxon>
        <taxon>Strongyloidoidea</taxon>
        <taxon>Steinernematidae</taxon>
        <taxon>Steinernema</taxon>
    </lineage>
</organism>
<keyword evidence="4" id="KW-0472">Membrane</keyword>
<protein>
    <submittedName>
        <fullName evidence="8">ANF_receptor domain-containing protein</fullName>
    </submittedName>
</protein>
<dbReference type="Gene3D" id="3.40.50.2300">
    <property type="match status" value="2"/>
</dbReference>
<evidence type="ECO:0000313" key="7">
    <source>
        <dbReference type="Proteomes" id="UP000095287"/>
    </source>
</evidence>
<proteinExistence type="predicted"/>
<comment type="subcellular location">
    <subcellularLocation>
        <location evidence="1">Membrane</location>
    </subcellularLocation>
</comment>
<dbReference type="GO" id="GO:0016020">
    <property type="term" value="C:membrane"/>
    <property type="evidence" value="ECO:0007669"/>
    <property type="project" value="UniProtKB-SubCell"/>
</dbReference>
<evidence type="ECO:0000256" key="1">
    <source>
        <dbReference type="ARBA" id="ARBA00004370"/>
    </source>
</evidence>
<evidence type="ECO:0000256" key="3">
    <source>
        <dbReference type="ARBA" id="ARBA00022989"/>
    </source>
</evidence>
<accession>A0A1I8ABH8</accession>
<keyword evidence="5" id="KW-0732">Signal</keyword>
<feature type="signal peptide" evidence="5">
    <location>
        <begin position="1"/>
        <end position="19"/>
    </location>
</feature>